<feature type="signal peptide" evidence="2">
    <location>
        <begin position="1"/>
        <end position="26"/>
    </location>
</feature>
<keyword evidence="2" id="KW-0732">Signal</keyword>
<dbReference type="Gene3D" id="3.40.33.10">
    <property type="entry name" value="CAP"/>
    <property type="match status" value="1"/>
</dbReference>
<dbReference type="SUPFAM" id="SSF55797">
    <property type="entry name" value="PR-1-like"/>
    <property type="match status" value="1"/>
</dbReference>
<dbReference type="RefSeq" id="WP_245745239.1">
    <property type="nucleotide sequence ID" value="NZ_FNZA01000003.1"/>
</dbReference>
<evidence type="ECO:0000256" key="2">
    <source>
        <dbReference type="SAM" id="SignalP"/>
    </source>
</evidence>
<dbReference type="Proteomes" id="UP000199223">
    <property type="component" value="Unassembled WGS sequence"/>
</dbReference>
<evidence type="ECO:0000313" key="4">
    <source>
        <dbReference type="EMBL" id="SEJ02453.1"/>
    </source>
</evidence>
<organism evidence="4 5">
    <name type="scientific">Deinococcus reticulitermitis</name>
    <dbReference type="NCBI Taxonomy" id="856736"/>
    <lineage>
        <taxon>Bacteria</taxon>
        <taxon>Thermotogati</taxon>
        <taxon>Deinococcota</taxon>
        <taxon>Deinococci</taxon>
        <taxon>Deinococcales</taxon>
        <taxon>Deinococcaceae</taxon>
        <taxon>Deinococcus</taxon>
    </lineage>
</organism>
<feature type="region of interest" description="Disordered" evidence="1">
    <location>
        <begin position="26"/>
        <end position="81"/>
    </location>
</feature>
<reference evidence="5" key="1">
    <citation type="submission" date="2016-10" db="EMBL/GenBank/DDBJ databases">
        <authorList>
            <person name="Varghese N."/>
            <person name="Submissions S."/>
        </authorList>
    </citation>
    <scope>NUCLEOTIDE SEQUENCE [LARGE SCALE GENOMIC DNA]</scope>
    <source>
        <strain evidence="5">CGMCC 1.10218</strain>
    </source>
</reference>
<sequence>MPPLPPHTSKPALALGALLLTALLGACGGGQTPAPPTTPSTPVVAPDLAPSNPVTPAPAPSPEPAPAPAPQPNPAPIPAPAPELGLVLAPSALTLASGSSAQVPLTLTRNAALTGEIALSASVSPSTGLGAQVGDGQLRLDARTAAPGSYEVVVRAVGGGLSRQATLTVRVTPPPAQVSGVTLRASATTLAAGELTDLFAQVSGSGEYNSAVTWQLSPADGATLTPGPGGAARLTVSAQAPAGSLTVTATSVQDPSRSAQLVLTVRPAPAPVPAPTPTPVPTPTPAPGGYPWYTDSARAAGPEELEVLRLTNEVRARGATCGSAAYPPAPALTWNDRLAHAARNHSLDLGRRAYFDHISPEGVGFSERITRAGYVWRTAGENIAAGYATAQTVVENWVRSPGHCANLMNPAFTELGVGAAQVAGSPYRTYWTQNFGAPR</sequence>
<keyword evidence="5" id="KW-1185">Reference proteome</keyword>
<evidence type="ECO:0000313" key="5">
    <source>
        <dbReference type="Proteomes" id="UP000199223"/>
    </source>
</evidence>
<dbReference type="PANTHER" id="PTHR31157:SF1">
    <property type="entry name" value="SCP DOMAIN-CONTAINING PROTEIN"/>
    <property type="match status" value="1"/>
</dbReference>
<protein>
    <submittedName>
        <fullName evidence="4">Uncharacterized conserved protein YkwD, contains CAP (CSP/antigen 5/PR1) domain</fullName>
    </submittedName>
</protein>
<dbReference type="Gene3D" id="2.60.40.1080">
    <property type="match status" value="1"/>
</dbReference>
<dbReference type="PANTHER" id="PTHR31157">
    <property type="entry name" value="SCP DOMAIN-CONTAINING PROTEIN"/>
    <property type="match status" value="1"/>
</dbReference>
<evidence type="ECO:0000256" key="1">
    <source>
        <dbReference type="SAM" id="MobiDB-lite"/>
    </source>
</evidence>
<feature type="chain" id="PRO_5011743000" evidence="2">
    <location>
        <begin position="27"/>
        <end position="439"/>
    </location>
</feature>
<dbReference type="STRING" id="856736.SAMN04488058_103127"/>
<feature type="domain" description="SCP" evidence="3">
    <location>
        <begin position="308"/>
        <end position="435"/>
    </location>
</feature>
<dbReference type="InterPro" id="IPR014044">
    <property type="entry name" value="CAP_dom"/>
</dbReference>
<dbReference type="AlphaFoldDB" id="A0A1H6VD21"/>
<proteinExistence type="predicted"/>
<evidence type="ECO:0000259" key="3">
    <source>
        <dbReference type="Pfam" id="PF00188"/>
    </source>
</evidence>
<accession>A0A1H6VD21</accession>
<dbReference type="CDD" id="cd05379">
    <property type="entry name" value="CAP_bacterial"/>
    <property type="match status" value="1"/>
</dbReference>
<dbReference type="EMBL" id="FNZA01000003">
    <property type="protein sequence ID" value="SEJ02453.1"/>
    <property type="molecule type" value="Genomic_DNA"/>
</dbReference>
<name>A0A1H6VD21_9DEIO</name>
<gene>
    <name evidence="4" type="ORF">SAMN04488058_103127</name>
</gene>
<feature type="compositionally biased region" description="Pro residues" evidence="1">
    <location>
        <begin position="53"/>
        <end position="81"/>
    </location>
</feature>
<dbReference type="InterPro" id="IPR035940">
    <property type="entry name" value="CAP_sf"/>
</dbReference>
<dbReference type="Pfam" id="PF00188">
    <property type="entry name" value="CAP"/>
    <property type="match status" value="1"/>
</dbReference>
<feature type="compositionally biased region" description="Low complexity" evidence="1">
    <location>
        <begin position="40"/>
        <end position="52"/>
    </location>
</feature>